<dbReference type="EMBL" id="MNCJ02000329">
    <property type="protein sequence ID" value="KAF5769774.1"/>
    <property type="molecule type" value="Genomic_DNA"/>
</dbReference>
<keyword evidence="2" id="KW-1185">Reference proteome</keyword>
<dbReference type="AlphaFoldDB" id="A0A9K3EC56"/>
<sequence length="52" mass="5975">MRSTLDHHISCTCLMSCIYRRMSEGSIAEIDTNNGNELNVLSRQNRDFTVKL</sequence>
<name>A0A9K3EC56_HELAN</name>
<gene>
    <name evidence="1" type="ORF">HanXRQr2_Chr14g0652141</name>
</gene>
<evidence type="ECO:0000313" key="1">
    <source>
        <dbReference type="EMBL" id="KAF5769774.1"/>
    </source>
</evidence>
<dbReference type="Proteomes" id="UP000215914">
    <property type="component" value="Unassembled WGS sequence"/>
</dbReference>
<comment type="caution">
    <text evidence="1">The sequence shown here is derived from an EMBL/GenBank/DDBJ whole genome shotgun (WGS) entry which is preliminary data.</text>
</comment>
<protein>
    <submittedName>
        <fullName evidence="1">Uncharacterized protein</fullName>
    </submittedName>
</protein>
<accession>A0A9K3EC56</accession>
<proteinExistence type="predicted"/>
<reference evidence="1" key="1">
    <citation type="journal article" date="2017" name="Nature">
        <title>The sunflower genome provides insights into oil metabolism, flowering and Asterid evolution.</title>
        <authorList>
            <person name="Badouin H."/>
            <person name="Gouzy J."/>
            <person name="Grassa C.J."/>
            <person name="Murat F."/>
            <person name="Staton S.E."/>
            <person name="Cottret L."/>
            <person name="Lelandais-Briere C."/>
            <person name="Owens G.L."/>
            <person name="Carrere S."/>
            <person name="Mayjonade B."/>
            <person name="Legrand L."/>
            <person name="Gill N."/>
            <person name="Kane N.C."/>
            <person name="Bowers J.E."/>
            <person name="Hubner S."/>
            <person name="Bellec A."/>
            <person name="Berard A."/>
            <person name="Berges H."/>
            <person name="Blanchet N."/>
            <person name="Boniface M.C."/>
            <person name="Brunel D."/>
            <person name="Catrice O."/>
            <person name="Chaidir N."/>
            <person name="Claudel C."/>
            <person name="Donnadieu C."/>
            <person name="Faraut T."/>
            <person name="Fievet G."/>
            <person name="Helmstetter N."/>
            <person name="King M."/>
            <person name="Knapp S.J."/>
            <person name="Lai Z."/>
            <person name="Le Paslier M.C."/>
            <person name="Lippi Y."/>
            <person name="Lorenzon L."/>
            <person name="Mandel J.R."/>
            <person name="Marage G."/>
            <person name="Marchand G."/>
            <person name="Marquand E."/>
            <person name="Bret-Mestries E."/>
            <person name="Morien E."/>
            <person name="Nambeesan S."/>
            <person name="Nguyen T."/>
            <person name="Pegot-Espagnet P."/>
            <person name="Pouilly N."/>
            <person name="Raftis F."/>
            <person name="Sallet E."/>
            <person name="Schiex T."/>
            <person name="Thomas J."/>
            <person name="Vandecasteele C."/>
            <person name="Vares D."/>
            <person name="Vear F."/>
            <person name="Vautrin S."/>
            <person name="Crespi M."/>
            <person name="Mangin B."/>
            <person name="Burke J.M."/>
            <person name="Salse J."/>
            <person name="Munos S."/>
            <person name="Vincourt P."/>
            <person name="Rieseberg L.H."/>
            <person name="Langlade N.B."/>
        </authorList>
    </citation>
    <scope>NUCLEOTIDE SEQUENCE</scope>
    <source>
        <tissue evidence="1">Leaves</tissue>
    </source>
</reference>
<organism evidence="1 2">
    <name type="scientific">Helianthus annuus</name>
    <name type="common">Common sunflower</name>
    <dbReference type="NCBI Taxonomy" id="4232"/>
    <lineage>
        <taxon>Eukaryota</taxon>
        <taxon>Viridiplantae</taxon>
        <taxon>Streptophyta</taxon>
        <taxon>Embryophyta</taxon>
        <taxon>Tracheophyta</taxon>
        <taxon>Spermatophyta</taxon>
        <taxon>Magnoliopsida</taxon>
        <taxon>eudicotyledons</taxon>
        <taxon>Gunneridae</taxon>
        <taxon>Pentapetalae</taxon>
        <taxon>asterids</taxon>
        <taxon>campanulids</taxon>
        <taxon>Asterales</taxon>
        <taxon>Asteraceae</taxon>
        <taxon>Asteroideae</taxon>
        <taxon>Heliantheae alliance</taxon>
        <taxon>Heliantheae</taxon>
        <taxon>Helianthus</taxon>
    </lineage>
</organism>
<dbReference type="Gramene" id="mRNA:HanXRQr2_Chr14g0652141">
    <property type="protein sequence ID" value="mRNA:HanXRQr2_Chr14g0652141"/>
    <property type="gene ID" value="HanXRQr2_Chr14g0652141"/>
</dbReference>
<reference evidence="1" key="2">
    <citation type="submission" date="2020-06" db="EMBL/GenBank/DDBJ databases">
        <title>Helianthus annuus Genome sequencing and assembly Release 2.</title>
        <authorList>
            <person name="Gouzy J."/>
            <person name="Langlade N."/>
            <person name="Munos S."/>
        </authorList>
    </citation>
    <scope>NUCLEOTIDE SEQUENCE</scope>
    <source>
        <tissue evidence="1">Leaves</tissue>
    </source>
</reference>
<evidence type="ECO:0000313" key="2">
    <source>
        <dbReference type="Proteomes" id="UP000215914"/>
    </source>
</evidence>